<dbReference type="EMBL" id="JAVHJO010000005">
    <property type="protein sequence ID" value="KAK6540530.1"/>
    <property type="molecule type" value="Genomic_DNA"/>
</dbReference>
<feature type="transmembrane region" description="Helical" evidence="17">
    <location>
        <begin position="172"/>
        <end position="195"/>
    </location>
</feature>
<evidence type="ECO:0000256" key="8">
    <source>
        <dbReference type="ARBA" id="ARBA00022723"/>
    </source>
</evidence>
<dbReference type="EC" id="2.3.2.27" evidence="5"/>
<dbReference type="Proteomes" id="UP001365542">
    <property type="component" value="Unassembled WGS sequence"/>
</dbReference>
<feature type="compositionally biased region" description="Low complexity" evidence="16">
    <location>
        <begin position="1013"/>
        <end position="1034"/>
    </location>
</feature>
<keyword evidence="20" id="KW-1185">Reference proteome</keyword>
<keyword evidence="12" id="KW-0862">Zinc</keyword>
<feature type="transmembrane region" description="Helical" evidence="17">
    <location>
        <begin position="101"/>
        <end position="119"/>
    </location>
</feature>
<feature type="compositionally biased region" description="Basic and acidic residues" evidence="16">
    <location>
        <begin position="965"/>
        <end position="976"/>
    </location>
</feature>
<feature type="compositionally biased region" description="Polar residues" evidence="16">
    <location>
        <begin position="1058"/>
        <end position="1078"/>
    </location>
</feature>
<evidence type="ECO:0000256" key="9">
    <source>
        <dbReference type="ARBA" id="ARBA00022771"/>
    </source>
</evidence>
<dbReference type="PANTHER" id="PTHR22763">
    <property type="entry name" value="RING ZINC FINGER PROTEIN"/>
    <property type="match status" value="1"/>
</dbReference>
<sequence length="1138" mass="123173">MRLAAYGTISTLMASGVVLHAFNQRANFYSACVHLAQSNFCLMVLTNFSFFMTLMFGKMVQKIFYGPLRPTEVEHLWEKAWYAITETCLAMTIFRDEFHSGFVAMFTVLLFVKCFHWLANDRVEYMEQAPPARPYVFHTRLASSLALLFTIDFLLCRYCVLTLMDLPKPNMLVMFAFEFAILLVNCSSTIGKYMIAITEKFITIRKTRQHRERRKRILQRRVDRGDITAEEMNDTILEEEEAGDIIGAWDGKSAWGFNLDIATDLLKLTIYLLFFAIVLMFYGLPLHIVRDVYLTVRGFISRVRDFIAYRKATTHMNTKYPDATREEIAREAVCIVCREEMVAWSDTPGANPQPAPTPADEEAEIIDERLRPKKLPCGHVLHMSCLKGWMERQQRCPTCRRPVLDDPTAAPGQQAGNNANQPWAAQQGAPRAADGAAPEANFVGGNQPPAPNAQQGPAPPAQAQGQPPVPGAPQNNQQPQQPAANPQGFRFNMFMPEGGFVNALARNLAERQQQGFQQMFDPRNPPAGNNQPGNNQPAAAAAEQPIPPLLNPLAPNLAGLGPTAPTATSVQSNLHELMNHQEMINYRILTHMRLIAEEVRQLRETMAANSRPSVPPVRESAAAPPTGGASPSASTSAATPGASTTSEIPIRNIPPAPSPNPTANTPRFVRTSVTPGSNVGSGLNTPGALGNNAQSAQGSPLPPGYQLPPGWSMIPLYPVAQAGQQPQQQQRSAFATPQHGPFQSTPPSSHQPFLNPLHPYPPPPSTSPSLQQQSPSSLPADNISLSSSGIRRRGVHRQYSNNLHSYHSMASPRREEQNPFAPSGSSQDSPSIPTIDSVSSGSTFNQQTANTVSSPSRQVTGTNNSHQSTTSSSPSRHGSISSTSREVLERRHREAHSPRIGSNLSPSGSVRSQQSTGNNNTHSVLQTPSTTADSSLSQVFTPMSSGASSTGGSGRRSDIPTLDTSAEHNHPVDSTHDPSQGRSPIEERRRASAGEILLSETDTSWPAPAPIIGSGSPSEASVSPPSSLPSSRVGSVRRNRRSSGAGIGASLPGGNGSPIGTTGMFNVIPKSQASSTAGSPVMRHSHGLHDIGSPSRISLDKGKEKETGSIAGGSSEEFDRGRTRLVEEQEEDEPKRTV</sequence>
<feature type="compositionally biased region" description="Low complexity" evidence="16">
    <location>
        <begin position="721"/>
        <end position="735"/>
    </location>
</feature>
<feature type="compositionally biased region" description="Low complexity" evidence="16">
    <location>
        <begin position="526"/>
        <end position="541"/>
    </location>
</feature>
<name>A0AAV9XEJ3_9PEZI</name>
<keyword evidence="7 17" id="KW-0812">Transmembrane</keyword>
<feature type="compositionally biased region" description="Low complexity" evidence="16">
    <location>
        <begin position="409"/>
        <end position="488"/>
    </location>
</feature>
<dbReference type="InterPro" id="IPR013083">
    <property type="entry name" value="Znf_RING/FYVE/PHD"/>
</dbReference>
<feature type="compositionally biased region" description="Polar residues" evidence="16">
    <location>
        <begin position="741"/>
        <end position="750"/>
    </location>
</feature>
<dbReference type="GO" id="GO:0061630">
    <property type="term" value="F:ubiquitin protein ligase activity"/>
    <property type="evidence" value="ECO:0007669"/>
    <property type="project" value="UniProtKB-EC"/>
</dbReference>
<feature type="compositionally biased region" description="Low complexity" evidence="16">
    <location>
        <begin position="860"/>
        <end position="885"/>
    </location>
</feature>
<feature type="compositionally biased region" description="Polar residues" evidence="16">
    <location>
        <begin position="900"/>
        <end position="943"/>
    </location>
</feature>
<feature type="compositionally biased region" description="Low complexity" evidence="16">
    <location>
        <begin position="620"/>
        <end position="651"/>
    </location>
</feature>
<evidence type="ECO:0000256" key="13">
    <source>
        <dbReference type="ARBA" id="ARBA00022989"/>
    </source>
</evidence>
<evidence type="ECO:0000256" key="16">
    <source>
        <dbReference type="SAM" id="MobiDB-lite"/>
    </source>
</evidence>
<evidence type="ECO:0000256" key="15">
    <source>
        <dbReference type="PROSITE-ProRule" id="PRU00175"/>
    </source>
</evidence>
<dbReference type="GO" id="GO:0005789">
    <property type="term" value="C:endoplasmic reticulum membrane"/>
    <property type="evidence" value="ECO:0007669"/>
    <property type="project" value="UniProtKB-SubCell"/>
</dbReference>
<dbReference type="GO" id="GO:0008270">
    <property type="term" value="F:zinc ion binding"/>
    <property type="evidence" value="ECO:0007669"/>
    <property type="project" value="UniProtKB-KW"/>
</dbReference>
<feature type="compositionally biased region" description="Basic and acidic residues" evidence="16">
    <location>
        <begin position="886"/>
        <end position="897"/>
    </location>
</feature>
<dbReference type="InterPro" id="IPR050731">
    <property type="entry name" value="HRD1_E3_ubiq-ligases"/>
</dbReference>
<feature type="region of interest" description="Disordered" evidence="16">
    <location>
        <begin position="407"/>
        <end position="494"/>
    </location>
</feature>
<evidence type="ECO:0000256" key="6">
    <source>
        <dbReference type="ARBA" id="ARBA00022679"/>
    </source>
</evidence>
<evidence type="ECO:0000256" key="2">
    <source>
        <dbReference type="ARBA" id="ARBA00004477"/>
    </source>
</evidence>
<evidence type="ECO:0000256" key="17">
    <source>
        <dbReference type="SAM" id="Phobius"/>
    </source>
</evidence>
<feature type="domain" description="RING-type" evidence="18">
    <location>
        <begin position="334"/>
        <end position="400"/>
    </location>
</feature>
<accession>A0AAV9XEJ3</accession>
<feature type="compositionally biased region" description="Polar residues" evidence="16">
    <location>
        <begin position="671"/>
        <end position="684"/>
    </location>
</feature>
<dbReference type="InterPro" id="IPR058051">
    <property type="entry name" value="Znf_RING_synoviolin"/>
</dbReference>
<keyword evidence="9 15" id="KW-0863">Zinc-finger</keyword>
<keyword evidence="14 17" id="KW-0472">Membrane</keyword>
<evidence type="ECO:0000256" key="10">
    <source>
        <dbReference type="ARBA" id="ARBA00022786"/>
    </source>
</evidence>
<dbReference type="Pfam" id="PF25563">
    <property type="entry name" value="TPR_SYVN1_N"/>
    <property type="match status" value="1"/>
</dbReference>
<feature type="region of interest" description="Disordered" evidence="16">
    <location>
        <begin position="606"/>
        <end position="707"/>
    </location>
</feature>
<dbReference type="GO" id="GO:0036503">
    <property type="term" value="P:ERAD pathway"/>
    <property type="evidence" value="ECO:0007669"/>
    <property type="project" value="TreeGrafter"/>
</dbReference>
<dbReference type="Gene3D" id="3.30.40.10">
    <property type="entry name" value="Zinc/RING finger domain, C3HC4 (zinc finger)"/>
    <property type="match status" value="1"/>
</dbReference>
<comment type="caution">
    <text evidence="19">The sequence shown here is derived from an EMBL/GenBank/DDBJ whole genome shotgun (WGS) entry which is preliminary data.</text>
</comment>
<dbReference type="CDD" id="cd16479">
    <property type="entry name" value="RING-H2_synoviolin"/>
    <property type="match status" value="1"/>
</dbReference>
<dbReference type="PROSITE" id="PS50089">
    <property type="entry name" value="ZF_RING_2"/>
    <property type="match status" value="1"/>
</dbReference>
<comment type="pathway">
    <text evidence="3">Protein modification; protein ubiquitination.</text>
</comment>
<evidence type="ECO:0000256" key="5">
    <source>
        <dbReference type="ARBA" id="ARBA00012483"/>
    </source>
</evidence>
<comment type="catalytic activity">
    <reaction evidence="1">
        <text>S-ubiquitinyl-[E2 ubiquitin-conjugating enzyme]-L-cysteine + [acceptor protein]-L-lysine = [E2 ubiquitin-conjugating enzyme]-L-cysteine + N(6)-ubiquitinyl-[acceptor protein]-L-lysine.</text>
        <dbReference type="EC" id="2.3.2.27"/>
    </reaction>
</comment>
<feature type="compositionally biased region" description="Gly residues" evidence="16">
    <location>
        <begin position="1045"/>
        <end position="1057"/>
    </location>
</feature>
<dbReference type="PANTHER" id="PTHR22763:SF184">
    <property type="entry name" value="E3 UBIQUITIN-PROTEIN LIGASE SYNOVIOLIN"/>
    <property type="match status" value="1"/>
</dbReference>
<dbReference type="SMART" id="SM00184">
    <property type="entry name" value="RING"/>
    <property type="match status" value="1"/>
</dbReference>
<comment type="similarity">
    <text evidence="4">Belongs to the HRD1 family.</text>
</comment>
<dbReference type="Pfam" id="PF13639">
    <property type="entry name" value="zf-RING_2"/>
    <property type="match status" value="1"/>
</dbReference>
<organism evidence="19 20">
    <name type="scientific">Orbilia ellipsospora</name>
    <dbReference type="NCBI Taxonomy" id="2528407"/>
    <lineage>
        <taxon>Eukaryota</taxon>
        <taxon>Fungi</taxon>
        <taxon>Dikarya</taxon>
        <taxon>Ascomycota</taxon>
        <taxon>Pezizomycotina</taxon>
        <taxon>Orbiliomycetes</taxon>
        <taxon>Orbiliales</taxon>
        <taxon>Orbiliaceae</taxon>
        <taxon>Orbilia</taxon>
    </lineage>
</organism>
<dbReference type="GO" id="GO:0043161">
    <property type="term" value="P:proteasome-mediated ubiquitin-dependent protein catabolic process"/>
    <property type="evidence" value="ECO:0007669"/>
    <property type="project" value="TreeGrafter"/>
</dbReference>
<dbReference type="InterPro" id="IPR057992">
    <property type="entry name" value="TPR_SYVN1_N"/>
</dbReference>
<feature type="region of interest" description="Disordered" evidence="16">
    <location>
        <begin position="518"/>
        <end position="541"/>
    </location>
</feature>
<comment type="subcellular location">
    <subcellularLocation>
        <location evidence="2">Endoplasmic reticulum membrane</location>
        <topology evidence="2">Multi-pass membrane protein</topology>
    </subcellularLocation>
</comment>
<evidence type="ECO:0000313" key="20">
    <source>
        <dbReference type="Proteomes" id="UP001365542"/>
    </source>
</evidence>
<evidence type="ECO:0000259" key="18">
    <source>
        <dbReference type="PROSITE" id="PS50089"/>
    </source>
</evidence>
<evidence type="ECO:0000256" key="12">
    <source>
        <dbReference type="ARBA" id="ARBA00022833"/>
    </source>
</evidence>
<keyword evidence="11" id="KW-0256">Endoplasmic reticulum</keyword>
<evidence type="ECO:0000256" key="3">
    <source>
        <dbReference type="ARBA" id="ARBA00004906"/>
    </source>
</evidence>
<keyword evidence="8" id="KW-0479">Metal-binding</keyword>
<evidence type="ECO:0000256" key="11">
    <source>
        <dbReference type="ARBA" id="ARBA00022824"/>
    </source>
</evidence>
<keyword evidence="13 17" id="KW-1133">Transmembrane helix</keyword>
<protein>
    <recommendedName>
        <fullName evidence="5">RING-type E3 ubiquitin transferase</fullName>
        <ecNumber evidence="5">2.3.2.27</ecNumber>
    </recommendedName>
</protein>
<reference evidence="19 20" key="1">
    <citation type="submission" date="2019-10" db="EMBL/GenBank/DDBJ databases">
        <authorList>
            <person name="Palmer J.M."/>
        </authorList>
    </citation>
    <scope>NUCLEOTIDE SEQUENCE [LARGE SCALE GENOMIC DNA]</scope>
    <source>
        <strain evidence="19 20">TWF694</strain>
    </source>
</reference>
<feature type="compositionally biased region" description="Low complexity" evidence="16">
    <location>
        <begin position="767"/>
        <end position="789"/>
    </location>
</feature>
<evidence type="ECO:0000256" key="14">
    <source>
        <dbReference type="ARBA" id="ARBA00023136"/>
    </source>
</evidence>
<evidence type="ECO:0000256" key="1">
    <source>
        <dbReference type="ARBA" id="ARBA00000900"/>
    </source>
</evidence>
<dbReference type="AlphaFoldDB" id="A0AAV9XEJ3"/>
<proteinExistence type="inferred from homology"/>
<evidence type="ECO:0000256" key="4">
    <source>
        <dbReference type="ARBA" id="ARBA00010089"/>
    </source>
</evidence>
<dbReference type="SUPFAM" id="SSF57850">
    <property type="entry name" value="RING/U-box"/>
    <property type="match status" value="1"/>
</dbReference>
<feature type="compositionally biased region" description="Polar residues" evidence="16">
    <location>
        <begin position="823"/>
        <end position="859"/>
    </location>
</feature>
<feature type="transmembrane region" description="Helical" evidence="17">
    <location>
        <begin position="37"/>
        <end position="56"/>
    </location>
</feature>
<feature type="region of interest" description="Disordered" evidence="16">
    <location>
        <begin position="721"/>
        <end position="1138"/>
    </location>
</feature>
<feature type="compositionally biased region" description="Basic and acidic residues" evidence="16">
    <location>
        <begin position="1098"/>
        <end position="1107"/>
    </location>
</feature>
<feature type="compositionally biased region" description="Basic and acidic residues" evidence="16">
    <location>
        <begin position="1117"/>
        <end position="1138"/>
    </location>
</feature>
<evidence type="ECO:0000313" key="19">
    <source>
        <dbReference type="EMBL" id="KAK6540530.1"/>
    </source>
</evidence>
<dbReference type="InterPro" id="IPR001841">
    <property type="entry name" value="Znf_RING"/>
</dbReference>
<gene>
    <name evidence="19" type="primary">HRD1</name>
    <name evidence="19" type="ORF">TWF694_009321</name>
</gene>
<feature type="transmembrane region" description="Helical" evidence="17">
    <location>
        <begin position="268"/>
        <end position="289"/>
    </location>
</feature>
<evidence type="ECO:0000256" key="7">
    <source>
        <dbReference type="ARBA" id="ARBA00022692"/>
    </source>
</evidence>
<keyword evidence="10" id="KW-0833">Ubl conjugation pathway</keyword>
<feature type="transmembrane region" description="Helical" evidence="17">
    <location>
        <begin position="139"/>
        <end position="160"/>
    </location>
</feature>
<keyword evidence="6" id="KW-0808">Transferase</keyword>